<comment type="caution">
    <text evidence="1">The sequence shown here is derived from an EMBL/GenBank/DDBJ whole genome shotgun (WGS) entry which is preliminary data.</text>
</comment>
<sequence length="150" mass="16573">MDTRNGEHAILPPESSLSILALASNVSAVISSPALNRNGFQCVSGWRQKRGGINLMAWTETLQIWQTQRFPRIMSEDSNLSGNTQSQWEYPISMGIPDLSYADRKQVLNNGVTVSLLSAMTINITLDLEEPIPGLRFLTNRRGAELVKAS</sequence>
<dbReference type="EMBL" id="BLXT01003580">
    <property type="protein sequence ID" value="GFO02352.1"/>
    <property type="molecule type" value="Genomic_DNA"/>
</dbReference>
<name>A0AAV4A683_9GAST</name>
<keyword evidence="2" id="KW-1185">Reference proteome</keyword>
<evidence type="ECO:0000313" key="2">
    <source>
        <dbReference type="Proteomes" id="UP000735302"/>
    </source>
</evidence>
<dbReference type="Proteomes" id="UP000735302">
    <property type="component" value="Unassembled WGS sequence"/>
</dbReference>
<proteinExistence type="predicted"/>
<reference evidence="1 2" key="1">
    <citation type="journal article" date="2021" name="Elife">
        <title>Chloroplast acquisition without the gene transfer in kleptoplastic sea slugs, Plakobranchus ocellatus.</title>
        <authorList>
            <person name="Maeda T."/>
            <person name="Takahashi S."/>
            <person name="Yoshida T."/>
            <person name="Shimamura S."/>
            <person name="Takaki Y."/>
            <person name="Nagai Y."/>
            <person name="Toyoda A."/>
            <person name="Suzuki Y."/>
            <person name="Arimoto A."/>
            <person name="Ishii H."/>
            <person name="Satoh N."/>
            <person name="Nishiyama T."/>
            <person name="Hasebe M."/>
            <person name="Maruyama T."/>
            <person name="Minagawa J."/>
            <person name="Obokata J."/>
            <person name="Shigenobu S."/>
        </authorList>
    </citation>
    <scope>NUCLEOTIDE SEQUENCE [LARGE SCALE GENOMIC DNA]</scope>
</reference>
<evidence type="ECO:0000313" key="1">
    <source>
        <dbReference type="EMBL" id="GFO02352.1"/>
    </source>
</evidence>
<protein>
    <submittedName>
        <fullName evidence="1">Uncharacterized protein</fullName>
    </submittedName>
</protein>
<gene>
    <name evidence="1" type="ORF">PoB_002885700</name>
</gene>
<accession>A0AAV4A683</accession>
<organism evidence="1 2">
    <name type="scientific">Plakobranchus ocellatus</name>
    <dbReference type="NCBI Taxonomy" id="259542"/>
    <lineage>
        <taxon>Eukaryota</taxon>
        <taxon>Metazoa</taxon>
        <taxon>Spiralia</taxon>
        <taxon>Lophotrochozoa</taxon>
        <taxon>Mollusca</taxon>
        <taxon>Gastropoda</taxon>
        <taxon>Heterobranchia</taxon>
        <taxon>Euthyneura</taxon>
        <taxon>Panpulmonata</taxon>
        <taxon>Sacoglossa</taxon>
        <taxon>Placobranchoidea</taxon>
        <taxon>Plakobranchidae</taxon>
        <taxon>Plakobranchus</taxon>
    </lineage>
</organism>
<dbReference type="AlphaFoldDB" id="A0AAV4A683"/>